<comment type="subcellular location">
    <subcellularLocation>
        <location evidence="1">Cell membrane</location>
        <topology evidence="1">Multi-pass membrane protein</topology>
    </subcellularLocation>
</comment>
<evidence type="ECO:0000256" key="4">
    <source>
        <dbReference type="ARBA" id="ARBA00022692"/>
    </source>
</evidence>
<dbReference type="Pfam" id="PF02653">
    <property type="entry name" value="BPD_transp_2"/>
    <property type="match status" value="1"/>
</dbReference>
<comment type="similarity">
    <text evidence="8">Belongs to the binding-protein-dependent transport system permease family. LivHM subfamily.</text>
</comment>
<keyword evidence="6 9" id="KW-1133">Transmembrane helix</keyword>
<dbReference type="PANTHER" id="PTHR11795">
    <property type="entry name" value="BRANCHED-CHAIN AMINO ACID TRANSPORT SYSTEM PERMEASE PROTEIN LIVH"/>
    <property type="match status" value="1"/>
</dbReference>
<dbReference type="CDD" id="cd06582">
    <property type="entry name" value="TM_PBP1_LivH_like"/>
    <property type="match status" value="1"/>
</dbReference>
<evidence type="ECO:0000256" key="8">
    <source>
        <dbReference type="ARBA" id="ARBA00037998"/>
    </source>
</evidence>
<feature type="transmembrane region" description="Helical" evidence="9">
    <location>
        <begin position="94"/>
        <end position="115"/>
    </location>
</feature>
<organism evidence="10 11">
    <name type="scientific">Geodermatophilus aquaeductus</name>
    <dbReference type="NCBI Taxonomy" id="1564161"/>
    <lineage>
        <taxon>Bacteria</taxon>
        <taxon>Bacillati</taxon>
        <taxon>Actinomycetota</taxon>
        <taxon>Actinomycetes</taxon>
        <taxon>Geodermatophilales</taxon>
        <taxon>Geodermatophilaceae</taxon>
        <taxon>Geodermatophilus</taxon>
    </lineage>
</organism>
<keyword evidence="4 9" id="KW-0812">Transmembrane</keyword>
<sequence length="293" mass="30305">MQQFVNLTLGGVITGAVYAAFALALVLIWRSTRIVNFAQGAMGALTTFIALSLIEGGQSYWVGLVVALLAGLVIGAVIERVVIRPVEGGPELNAVIVTLGLFIAIQALISVLFGVNQRAFVAPFSTIGFKAGDFTLALSPNTLFTLGAVLLVMVGLTALFRFTRVGLAMRASAFGQEVARLLGVRVGRMLTLGWALAAVVGSLAGMLIAAEVTFVAPTFMDALIVFGFVAAVLGGLDSPIGAVVGGLLLGLALSYVRGYLGDELVGLAALVVLVVVLLVRPGGLFSTTQTRRA</sequence>
<keyword evidence="2" id="KW-0813">Transport</keyword>
<evidence type="ECO:0000256" key="3">
    <source>
        <dbReference type="ARBA" id="ARBA00022475"/>
    </source>
</evidence>
<evidence type="ECO:0000256" key="5">
    <source>
        <dbReference type="ARBA" id="ARBA00022970"/>
    </source>
</evidence>
<dbReference type="GO" id="GO:0005886">
    <property type="term" value="C:plasma membrane"/>
    <property type="evidence" value="ECO:0007669"/>
    <property type="project" value="UniProtKB-SubCell"/>
</dbReference>
<feature type="transmembrane region" description="Helical" evidence="9">
    <location>
        <begin position="189"/>
        <end position="208"/>
    </location>
</feature>
<keyword evidence="11" id="KW-1185">Reference proteome</keyword>
<dbReference type="GO" id="GO:0022857">
    <property type="term" value="F:transmembrane transporter activity"/>
    <property type="evidence" value="ECO:0007669"/>
    <property type="project" value="InterPro"/>
</dbReference>
<proteinExistence type="inferred from homology"/>
<feature type="transmembrane region" description="Helical" evidence="9">
    <location>
        <begin position="214"/>
        <end position="233"/>
    </location>
</feature>
<feature type="transmembrane region" description="Helical" evidence="9">
    <location>
        <begin position="143"/>
        <end position="162"/>
    </location>
</feature>
<dbReference type="InterPro" id="IPR052157">
    <property type="entry name" value="BCAA_transport_permease"/>
</dbReference>
<accession>A0A521FQA5</accession>
<keyword evidence="5" id="KW-0029">Amino-acid transport</keyword>
<evidence type="ECO:0000313" key="10">
    <source>
        <dbReference type="EMBL" id="SMO98417.1"/>
    </source>
</evidence>
<feature type="transmembrane region" description="Helical" evidence="9">
    <location>
        <begin position="264"/>
        <end position="285"/>
    </location>
</feature>
<evidence type="ECO:0000256" key="1">
    <source>
        <dbReference type="ARBA" id="ARBA00004651"/>
    </source>
</evidence>
<keyword evidence="3" id="KW-1003">Cell membrane</keyword>
<keyword evidence="7 9" id="KW-0472">Membrane</keyword>
<feature type="transmembrane region" description="Helical" evidence="9">
    <location>
        <begin position="6"/>
        <end position="27"/>
    </location>
</feature>
<dbReference type="RefSeq" id="WP_142460691.1">
    <property type="nucleotide sequence ID" value="NZ_FXTJ01000013.1"/>
</dbReference>
<protein>
    <submittedName>
        <fullName evidence="10">Amino acid/amide ABC transporter membrane protein 1, HAAT family</fullName>
    </submittedName>
</protein>
<dbReference type="InterPro" id="IPR001851">
    <property type="entry name" value="ABC_transp_permease"/>
</dbReference>
<dbReference type="EMBL" id="FXTJ01000013">
    <property type="protein sequence ID" value="SMO98417.1"/>
    <property type="molecule type" value="Genomic_DNA"/>
</dbReference>
<dbReference type="GO" id="GO:0006865">
    <property type="term" value="P:amino acid transport"/>
    <property type="evidence" value="ECO:0007669"/>
    <property type="project" value="UniProtKB-KW"/>
</dbReference>
<feature type="transmembrane region" description="Helical" evidence="9">
    <location>
        <begin position="60"/>
        <end position="82"/>
    </location>
</feature>
<reference evidence="10 11" key="1">
    <citation type="submission" date="2017-05" db="EMBL/GenBank/DDBJ databases">
        <authorList>
            <person name="Varghese N."/>
            <person name="Submissions S."/>
        </authorList>
    </citation>
    <scope>NUCLEOTIDE SEQUENCE [LARGE SCALE GENOMIC DNA]</scope>
    <source>
        <strain evidence="10 11">DSM 46834</strain>
    </source>
</reference>
<dbReference type="Proteomes" id="UP000317484">
    <property type="component" value="Unassembled WGS sequence"/>
</dbReference>
<evidence type="ECO:0000256" key="2">
    <source>
        <dbReference type="ARBA" id="ARBA00022448"/>
    </source>
</evidence>
<evidence type="ECO:0000256" key="9">
    <source>
        <dbReference type="SAM" id="Phobius"/>
    </source>
</evidence>
<name>A0A521FQA5_9ACTN</name>
<feature type="transmembrane region" description="Helical" evidence="9">
    <location>
        <begin position="34"/>
        <end position="54"/>
    </location>
</feature>
<evidence type="ECO:0000256" key="7">
    <source>
        <dbReference type="ARBA" id="ARBA00023136"/>
    </source>
</evidence>
<evidence type="ECO:0000313" key="11">
    <source>
        <dbReference type="Proteomes" id="UP000317484"/>
    </source>
</evidence>
<gene>
    <name evidence="10" type="ORF">SAMN06273567_11325</name>
</gene>
<dbReference type="AlphaFoldDB" id="A0A521FQA5"/>
<dbReference type="PANTHER" id="PTHR11795:SF451">
    <property type="entry name" value="ABC TRANSPORTER PERMEASE PROTEIN"/>
    <property type="match status" value="1"/>
</dbReference>
<evidence type="ECO:0000256" key="6">
    <source>
        <dbReference type="ARBA" id="ARBA00022989"/>
    </source>
</evidence>